<proteinExistence type="predicted"/>
<dbReference type="AlphaFoldDB" id="L7EC28"/>
<dbReference type="EMBL" id="ANKQ01000001">
    <property type="protein sequence ID" value="ELP57005.1"/>
    <property type="molecule type" value="Genomic_DNA"/>
</dbReference>
<comment type="caution">
    <text evidence="1">The sequence shown here is derived from an EMBL/GenBank/DDBJ whole genome shotgun (WGS) entry which is preliminary data.</text>
</comment>
<dbReference type="Proteomes" id="UP000010932">
    <property type="component" value="Unassembled WGS sequence"/>
</dbReference>
<evidence type="ECO:0000313" key="1">
    <source>
        <dbReference type="EMBL" id="ELP57005.1"/>
    </source>
</evidence>
<evidence type="ECO:0000313" key="2">
    <source>
        <dbReference type="Proteomes" id="UP000010932"/>
    </source>
</evidence>
<dbReference type="PATRIC" id="fig|1134457.3.peg.1095"/>
<reference evidence="1 2" key="1">
    <citation type="journal article" date="2013" name="Genome Announc.">
        <title>Whole-Genome Sequence of Microcystis aeruginosa TAIHU98, a Nontoxic Bloom-Forming Strain Isolated from Taihu Lake, China.</title>
        <authorList>
            <person name="Yang C."/>
            <person name="Zhang W."/>
            <person name="Ren M."/>
            <person name="Song L."/>
            <person name="Li T."/>
            <person name="Zhao J."/>
        </authorList>
    </citation>
    <scope>NUCLEOTIDE SEQUENCE [LARGE SCALE GENOMIC DNA]</scope>
    <source>
        <strain evidence="1 2">TAIHU98</strain>
    </source>
</reference>
<accession>L7EC28</accession>
<name>L7EC28_MICAE</name>
<gene>
    <name evidence="1" type="ORF">O53_1617</name>
</gene>
<organism evidence="1 2">
    <name type="scientific">Microcystis aeruginosa TAIHU98</name>
    <dbReference type="NCBI Taxonomy" id="1134457"/>
    <lineage>
        <taxon>Bacteria</taxon>
        <taxon>Bacillati</taxon>
        <taxon>Cyanobacteriota</taxon>
        <taxon>Cyanophyceae</taxon>
        <taxon>Oscillatoriophycideae</taxon>
        <taxon>Chroococcales</taxon>
        <taxon>Microcystaceae</taxon>
        <taxon>Microcystis</taxon>
    </lineage>
</organism>
<protein>
    <submittedName>
        <fullName evidence="1">Uncharacterized protein</fullName>
    </submittedName>
</protein>
<sequence length="50" mass="6149">MVSEFIELRAPKMSYRYFDQIEMHPNYPYSSSFHTKTGRAIYFTYDKTNW</sequence>